<evidence type="ECO:0000313" key="5">
    <source>
        <dbReference type="Proteomes" id="UP001362999"/>
    </source>
</evidence>
<dbReference type="Gene3D" id="3.40.50.300">
    <property type="entry name" value="P-loop containing nucleotide triphosphate hydrolases"/>
    <property type="match status" value="1"/>
</dbReference>
<dbReference type="PANTHER" id="PTHR10039">
    <property type="entry name" value="AMELOGENIN"/>
    <property type="match status" value="1"/>
</dbReference>
<dbReference type="SUPFAM" id="SSF52540">
    <property type="entry name" value="P-loop containing nucleoside triphosphate hydrolases"/>
    <property type="match status" value="1"/>
</dbReference>
<dbReference type="EMBL" id="JAWWNJ010000058">
    <property type="protein sequence ID" value="KAK7014045.1"/>
    <property type="molecule type" value="Genomic_DNA"/>
</dbReference>
<reference evidence="4 5" key="1">
    <citation type="journal article" date="2024" name="J Genomics">
        <title>Draft genome sequencing and assembly of Favolaschia claudopus CIRM-BRFM 2984 isolated from oak limbs.</title>
        <authorList>
            <person name="Navarro D."/>
            <person name="Drula E."/>
            <person name="Chaduli D."/>
            <person name="Cazenave R."/>
            <person name="Ahrendt S."/>
            <person name="Wang J."/>
            <person name="Lipzen A."/>
            <person name="Daum C."/>
            <person name="Barry K."/>
            <person name="Grigoriev I.V."/>
            <person name="Favel A."/>
            <person name="Rosso M.N."/>
            <person name="Martin F."/>
        </authorList>
    </citation>
    <scope>NUCLEOTIDE SEQUENCE [LARGE SCALE GENOMIC DNA]</scope>
    <source>
        <strain evidence="4 5">CIRM-BRFM 2984</strain>
    </source>
</reference>
<evidence type="ECO:0000256" key="2">
    <source>
        <dbReference type="SAM" id="MobiDB-lite"/>
    </source>
</evidence>
<dbReference type="Pfam" id="PF24883">
    <property type="entry name" value="NPHP3_N"/>
    <property type="match status" value="1"/>
</dbReference>
<dbReference type="AlphaFoldDB" id="A0AAW0ALY2"/>
<organism evidence="4 5">
    <name type="scientific">Favolaschia claudopus</name>
    <dbReference type="NCBI Taxonomy" id="2862362"/>
    <lineage>
        <taxon>Eukaryota</taxon>
        <taxon>Fungi</taxon>
        <taxon>Dikarya</taxon>
        <taxon>Basidiomycota</taxon>
        <taxon>Agaricomycotina</taxon>
        <taxon>Agaricomycetes</taxon>
        <taxon>Agaricomycetidae</taxon>
        <taxon>Agaricales</taxon>
        <taxon>Marasmiineae</taxon>
        <taxon>Mycenaceae</taxon>
        <taxon>Favolaschia</taxon>
    </lineage>
</organism>
<keyword evidence="1" id="KW-0677">Repeat</keyword>
<dbReference type="PANTHER" id="PTHR10039:SF14">
    <property type="entry name" value="NACHT DOMAIN-CONTAINING PROTEIN"/>
    <property type="match status" value="1"/>
</dbReference>
<feature type="domain" description="Nephrocystin 3-like N-terminal" evidence="3">
    <location>
        <begin position="39"/>
        <end position="200"/>
    </location>
</feature>
<evidence type="ECO:0000259" key="3">
    <source>
        <dbReference type="Pfam" id="PF24883"/>
    </source>
</evidence>
<proteinExistence type="predicted"/>
<dbReference type="InterPro" id="IPR027417">
    <property type="entry name" value="P-loop_NTPase"/>
</dbReference>
<keyword evidence="5" id="KW-1185">Reference proteome</keyword>
<sequence>MSVLYQAAANEASYDSGENYAHPSCHPRTRMDYLSFLARWSEGEGHHILWMYGAAGTGKSSIAQSFCGQLAAKGVLCASFFFKRDHPSRGHPNKIFSTLAYQLARGSSQFEIPIARSVGKDPAIFTKPLATQLQNLLVEVYEAATPLTPLDYAVLVIDGLDECSGVNGAKPELAQMDILRALGDAFGQREYPLRILIASRPEPHIRQIFDEPCLKASSDALQILGSREDIRTYLIDTFEKIRTTVLIRPAPWPEKRIVEHLVKKSSGHFIYAATVIRFVDDPDWDPRKRVDIIMGIREADITSDSPLAELDQLYIQILDTVRGSRDQLLQILSVLAAASELSQVGNFSVSDIAQLLRMDVGDVRLTMRRLHSVIRVPETDDNAVLMHHASFSDFLTVAARGKAFHFDHKCRNILALKVLQACCVENKDAESFFEHVSTRDLCVTFITTTAFRPEMITYLHGINLEPLFRRGMEDGRENIEVILKWLKRHHAPENVIKEWNDRAQLLSFANWCGRLALNSAKAPRADVQQTGEIPADPPRMVELIQSYYLFAFPFVSYPWDPIPHPAIFTIRHMLAFSWHDLMASAIALRHRYIGNEYSELLKDVFSPSQMRRSFPPARLCAIAERCLKLAIYALDHRLTGRPPNFNCCGVINWSADSRWSFILRACPPSQTLLVAVKKLFASPFLTENRGDEHHIHHIRAWLKTQPEPPLDLLDRNARRDRKKIAPSKAAHYERDWERWRKRTGLGYDTTAVDDVDDLEGPVSGQQGTSWSSSSSLTPISISSSGSALDSSSSSSSSSSS</sequence>
<dbReference type="InterPro" id="IPR056884">
    <property type="entry name" value="NPHP3-like_N"/>
</dbReference>
<feature type="compositionally biased region" description="Low complexity" evidence="2">
    <location>
        <begin position="769"/>
        <end position="800"/>
    </location>
</feature>
<name>A0AAW0ALY2_9AGAR</name>
<evidence type="ECO:0000256" key="1">
    <source>
        <dbReference type="ARBA" id="ARBA00022737"/>
    </source>
</evidence>
<comment type="caution">
    <text evidence="4">The sequence shown here is derived from an EMBL/GenBank/DDBJ whole genome shotgun (WGS) entry which is preliminary data.</text>
</comment>
<protein>
    <recommendedName>
        <fullName evidence="3">Nephrocystin 3-like N-terminal domain-containing protein</fullName>
    </recommendedName>
</protein>
<dbReference type="Proteomes" id="UP001362999">
    <property type="component" value="Unassembled WGS sequence"/>
</dbReference>
<accession>A0AAW0ALY2</accession>
<evidence type="ECO:0000313" key="4">
    <source>
        <dbReference type="EMBL" id="KAK7014045.1"/>
    </source>
</evidence>
<feature type="region of interest" description="Disordered" evidence="2">
    <location>
        <begin position="751"/>
        <end position="800"/>
    </location>
</feature>
<gene>
    <name evidence="4" type="ORF">R3P38DRAFT_3575663</name>
</gene>